<accession>A0A645GBD4</accession>
<protein>
    <submittedName>
        <fullName evidence="1">Uncharacterized protein</fullName>
    </submittedName>
</protein>
<evidence type="ECO:0000313" key="1">
    <source>
        <dbReference type="EMBL" id="MPN23426.1"/>
    </source>
</evidence>
<reference evidence="1" key="1">
    <citation type="submission" date="2019-08" db="EMBL/GenBank/DDBJ databases">
        <authorList>
            <person name="Kucharzyk K."/>
            <person name="Murdoch R.W."/>
            <person name="Higgins S."/>
            <person name="Loffler F."/>
        </authorList>
    </citation>
    <scope>NUCLEOTIDE SEQUENCE</scope>
</reference>
<dbReference type="AlphaFoldDB" id="A0A645GBD4"/>
<organism evidence="1">
    <name type="scientific">bioreactor metagenome</name>
    <dbReference type="NCBI Taxonomy" id="1076179"/>
    <lineage>
        <taxon>unclassified sequences</taxon>
        <taxon>metagenomes</taxon>
        <taxon>ecological metagenomes</taxon>
    </lineage>
</organism>
<proteinExistence type="predicted"/>
<sequence length="52" mass="5838">MTVNLMDIPEWKVGIVFPERGLPDTFVTGATNIKNAAFNCSDKNLLLSWKIK</sequence>
<dbReference type="EMBL" id="VSSQ01071916">
    <property type="protein sequence ID" value="MPN23426.1"/>
    <property type="molecule type" value="Genomic_DNA"/>
</dbReference>
<comment type="caution">
    <text evidence="1">The sequence shown here is derived from an EMBL/GenBank/DDBJ whole genome shotgun (WGS) entry which is preliminary data.</text>
</comment>
<name>A0A645GBD4_9ZZZZ</name>
<gene>
    <name evidence="1" type="ORF">SDC9_170814</name>
</gene>